<evidence type="ECO:0000313" key="2">
    <source>
        <dbReference type="Proteomes" id="UP000006320"/>
    </source>
</evidence>
<accession>A0AAV3V6X4</accession>
<evidence type="ECO:0000313" key="1">
    <source>
        <dbReference type="EMBL" id="GAC12452.1"/>
    </source>
</evidence>
<dbReference type="AlphaFoldDB" id="A0AAV3V6X4"/>
<comment type="caution">
    <text evidence="1">The sequence shown here is derived from an EMBL/GenBank/DDBJ whole genome shotgun (WGS) entry which is preliminary data.</text>
</comment>
<dbReference type="Proteomes" id="UP000006320">
    <property type="component" value="Unassembled WGS sequence"/>
</dbReference>
<gene>
    <name evidence="1" type="ORF">GCHA_4535</name>
</gene>
<organism evidence="1 2">
    <name type="scientific">Paraglaciecola chathamensis S18K6</name>
    <dbReference type="NCBI Taxonomy" id="1127672"/>
    <lineage>
        <taxon>Bacteria</taxon>
        <taxon>Pseudomonadati</taxon>
        <taxon>Pseudomonadota</taxon>
        <taxon>Gammaproteobacteria</taxon>
        <taxon>Alteromonadales</taxon>
        <taxon>Alteromonadaceae</taxon>
        <taxon>Paraglaciecola</taxon>
    </lineage>
</organism>
<proteinExistence type="predicted"/>
<dbReference type="EMBL" id="BAEM01000060">
    <property type="protein sequence ID" value="GAC12452.1"/>
    <property type="molecule type" value="Genomic_DNA"/>
</dbReference>
<protein>
    <submittedName>
        <fullName evidence="1">Uncharacterized protein</fullName>
    </submittedName>
</protein>
<reference evidence="1 2" key="1">
    <citation type="journal article" date="2017" name="Antonie Van Leeuwenhoek">
        <title>Rhizobium rhizosphaerae sp. nov., a novel species isolated from rice rhizosphere.</title>
        <authorList>
            <person name="Zhao J.J."/>
            <person name="Zhang J."/>
            <person name="Zhang R.J."/>
            <person name="Zhang C.W."/>
            <person name="Yin H.Q."/>
            <person name="Zhang X.X."/>
        </authorList>
    </citation>
    <scope>NUCLEOTIDE SEQUENCE [LARGE SCALE GENOMIC DNA]</scope>
    <source>
        <strain evidence="1 2">S18K6</strain>
    </source>
</reference>
<name>A0AAV3V6X4_9ALTE</name>
<sequence length="55" mass="6338">MQELWFLLPVTVFILGSIWLASNLKFDDKPEAHKDELISTMYKASLLKLAFCCDC</sequence>
<dbReference type="RefSeq" id="WP_007992064.1">
    <property type="nucleotide sequence ID" value="NZ_BAEM01000060.1"/>
</dbReference>